<protein>
    <submittedName>
        <fullName evidence="2">Uncharacterized protein</fullName>
    </submittedName>
</protein>
<evidence type="ECO:0000313" key="3">
    <source>
        <dbReference type="Proteomes" id="UP000332515"/>
    </source>
</evidence>
<evidence type="ECO:0000313" key="2">
    <source>
        <dbReference type="EMBL" id="MQT11962.1"/>
    </source>
</evidence>
<feature type="transmembrane region" description="Helical" evidence="1">
    <location>
        <begin position="67"/>
        <end position="85"/>
    </location>
</feature>
<name>A0A6A7Y2I4_9HYPH</name>
<comment type="caution">
    <text evidence="2">The sequence shown here is derived from an EMBL/GenBank/DDBJ whole genome shotgun (WGS) entry which is preliminary data.</text>
</comment>
<dbReference type="Proteomes" id="UP000332515">
    <property type="component" value="Unassembled WGS sequence"/>
</dbReference>
<feature type="transmembrane region" description="Helical" evidence="1">
    <location>
        <begin position="121"/>
        <end position="140"/>
    </location>
</feature>
<sequence>MIERRPCRRLRGEGALTPEAAIGCYLIIVLTKPNPVKNIATAVGLIVLVTLVVALMIPLINATADTPGLRLLAIVSFLFLFLDAASQLGETGGVIALVVTFLLTLVNLAPVADALSFGLRYAAYVVMMPMTWMIGFNLLLGPSPVRLLQTGLLRRARHCPQRAHLSTY</sequence>
<keyword evidence="3" id="KW-1185">Reference proteome</keyword>
<dbReference type="AlphaFoldDB" id="A0A6A7Y2I4"/>
<feature type="transmembrane region" description="Helical" evidence="1">
    <location>
        <begin position="39"/>
        <end position="61"/>
    </location>
</feature>
<keyword evidence="1" id="KW-1133">Transmembrane helix</keyword>
<proteinExistence type="predicted"/>
<feature type="transmembrane region" description="Helical" evidence="1">
    <location>
        <begin position="92"/>
        <end position="109"/>
    </location>
</feature>
<organism evidence="2 3">
    <name type="scientific">Segnochrobactrum spirostomi</name>
    <dbReference type="NCBI Taxonomy" id="2608987"/>
    <lineage>
        <taxon>Bacteria</taxon>
        <taxon>Pseudomonadati</taxon>
        <taxon>Pseudomonadota</taxon>
        <taxon>Alphaproteobacteria</taxon>
        <taxon>Hyphomicrobiales</taxon>
        <taxon>Segnochrobactraceae</taxon>
        <taxon>Segnochrobactrum</taxon>
    </lineage>
</organism>
<gene>
    <name evidence="2" type="ORF">F0357_04600</name>
</gene>
<reference evidence="2 3" key="1">
    <citation type="submission" date="2019-09" db="EMBL/GenBank/DDBJ databases">
        <title>Segnochrobactrum spirostomi gen. nov., sp. nov., isolated from the ciliate Spirostomum cf. yagiui and description of a novel family, Segnochrobactraceae fam. nov. within the order Rhizobiales of the class Alphaproteobacteria.</title>
        <authorList>
            <person name="Akter S."/>
            <person name="Shazib S.U.A."/>
            <person name="Shin M.K."/>
        </authorList>
    </citation>
    <scope>NUCLEOTIDE SEQUENCE [LARGE SCALE GENOMIC DNA]</scope>
    <source>
        <strain evidence="2 3">Sp-1</strain>
    </source>
</reference>
<keyword evidence="1" id="KW-0812">Transmembrane</keyword>
<keyword evidence="1" id="KW-0472">Membrane</keyword>
<dbReference type="EMBL" id="VWNA01000001">
    <property type="protein sequence ID" value="MQT11962.1"/>
    <property type="molecule type" value="Genomic_DNA"/>
</dbReference>
<accession>A0A6A7Y2I4</accession>
<evidence type="ECO:0000256" key="1">
    <source>
        <dbReference type="SAM" id="Phobius"/>
    </source>
</evidence>
<dbReference type="RefSeq" id="WP_153479293.1">
    <property type="nucleotide sequence ID" value="NZ_VWNA01000001.1"/>
</dbReference>